<dbReference type="InterPro" id="IPR005184">
    <property type="entry name" value="DUF306_Meta_HslJ"/>
</dbReference>
<evidence type="ECO:0000313" key="2">
    <source>
        <dbReference type="EMBL" id="SVB85324.1"/>
    </source>
</evidence>
<sequence length="110" mass="11728">MAARVGLEPYSRGLCLLAGLVGLLADCTILAHNSDRVWSSGLPTADQAVRLRNSHRLIENIFENESLQGQPATLEFAETDHISGNNGFNVFHGGVDIGQDSISVGPLAEN</sequence>
<organism evidence="2">
    <name type="scientific">marine metagenome</name>
    <dbReference type="NCBI Taxonomy" id="408172"/>
    <lineage>
        <taxon>unclassified sequences</taxon>
        <taxon>metagenomes</taxon>
        <taxon>ecological metagenomes</taxon>
    </lineage>
</organism>
<gene>
    <name evidence="2" type="ORF">METZ01_LOCUS238178</name>
</gene>
<evidence type="ECO:0000259" key="1">
    <source>
        <dbReference type="Pfam" id="PF03724"/>
    </source>
</evidence>
<dbReference type="InterPro" id="IPR038670">
    <property type="entry name" value="HslJ-like_sf"/>
</dbReference>
<dbReference type="Pfam" id="PF03724">
    <property type="entry name" value="META"/>
    <property type="match status" value="1"/>
</dbReference>
<dbReference type="AlphaFoldDB" id="A0A382HDC1"/>
<dbReference type="EMBL" id="UINC01060625">
    <property type="protein sequence ID" value="SVB85324.1"/>
    <property type="molecule type" value="Genomic_DNA"/>
</dbReference>
<feature type="domain" description="DUF306" evidence="1">
    <location>
        <begin position="59"/>
        <end position="108"/>
    </location>
</feature>
<reference evidence="2" key="1">
    <citation type="submission" date="2018-05" db="EMBL/GenBank/DDBJ databases">
        <authorList>
            <person name="Lanie J.A."/>
            <person name="Ng W.-L."/>
            <person name="Kazmierczak K.M."/>
            <person name="Andrzejewski T.M."/>
            <person name="Davidsen T.M."/>
            <person name="Wayne K.J."/>
            <person name="Tettelin H."/>
            <person name="Glass J.I."/>
            <person name="Rusch D."/>
            <person name="Podicherti R."/>
            <person name="Tsui H.-C.T."/>
            <person name="Winkler M.E."/>
        </authorList>
    </citation>
    <scope>NUCLEOTIDE SEQUENCE</scope>
</reference>
<accession>A0A382HDC1</accession>
<name>A0A382HDC1_9ZZZZ</name>
<protein>
    <recommendedName>
        <fullName evidence="1">DUF306 domain-containing protein</fullName>
    </recommendedName>
</protein>
<dbReference type="Gene3D" id="2.40.128.270">
    <property type="match status" value="1"/>
</dbReference>
<proteinExistence type="predicted"/>